<evidence type="ECO:0000313" key="1">
    <source>
        <dbReference type="EMBL" id="TWJ18846.1"/>
    </source>
</evidence>
<keyword evidence="2" id="KW-1185">Reference proteome</keyword>
<keyword evidence="1" id="KW-0378">Hydrolase</keyword>
<gene>
    <name evidence="1" type="ORF">JN12_02296</name>
</gene>
<name>A0A562VLK2_9BACT</name>
<organism evidence="1 2">
    <name type="scientific">Geobacter argillaceus</name>
    <dbReference type="NCBI Taxonomy" id="345631"/>
    <lineage>
        <taxon>Bacteria</taxon>
        <taxon>Pseudomonadati</taxon>
        <taxon>Thermodesulfobacteriota</taxon>
        <taxon>Desulfuromonadia</taxon>
        <taxon>Geobacterales</taxon>
        <taxon>Geobacteraceae</taxon>
        <taxon>Geobacter</taxon>
    </lineage>
</organism>
<dbReference type="GO" id="GO:0016787">
    <property type="term" value="F:hydrolase activity"/>
    <property type="evidence" value="ECO:0007669"/>
    <property type="project" value="UniProtKB-KW"/>
</dbReference>
<dbReference type="AlphaFoldDB" id="A0A562VLK2"/>
<dbReference type="Proteomes" id="UP000319449">
    <property type="component" value="Unassembled WGS sequence"/>
</dbReference>
<protein>
    <submittedName>
        <fullName evidence="1">Phosphonoacetate hydrolase</fullName>
    </submittedName>
</protein>
<dbReference type="EMBL" id="VLLN01000013">
    <property type="protein sequence ID" value="TWJ18846.1"/>
    <property type="molecule type" value="Genomic_DNA"/>
</dbReference>
<sequence>MQGHGPVNSFGSREAASLRREMWFTEDTLKAQGAVLKNSGGIMAKGYLANKEHMSAIQMLGKGLAKRAGFRCEWCGGSDDLRPWDYRPDQEPEEAGLALLCSGCRELADGRQGDAHQLRGIRDALWSDIPAVAEGAARVLARSREPWAREAIDESFIDDTVKAELLKGL</sequence>
<reference evidence="1 2" key="1">
    <citation type="submission" date="2019-07" db="EMBL/GenBank/DDBJ databases">
        <title>Genomic Encyclopedia of Archaeal and Bacterial Type Strains, Phase II (KMG-II): from individual species to whole genera.</title>
        <authorList>
            <person name="Goeker M."/>
        </authorList>
    </citation>
    <scope>NUCLEOTIDE SEQUENCE [LARGE SCALE GENOMIC DNA]</scope>
    <source>
        <strain evidence="1 2">ATCC BAA-1139</strain>
    </source>
</reference>
<proteinExistence type="predicted"/>
<comment type="caution">
    <text evidence="1">The sequence shown here is derived from an EMBL/GenBank/DDBJ whole genome shotgun (WGS) entry which is preliminary data.</text>
</comment>
<evidence type="ECO:0000313" key="2">
    <source>
        <dbReference type="Proteomes" id="UP000319449"/>
    </source>
</evidence>
<accession>A0A562VLK2</accession>